<feature type="transmembrane region" description="Helical" evidence="6">
    <location>
        <begin position="52"/>
        <end position="73"/>
    </location>
</feature>
<dbReference type="AlphaFoldDB" id="A0A368X7W9"/>
<accession>A0A368X7W9</accession>
<feature type="transmembrane region" description="Helical" evidence="6">
    <location>
        <begin position="111"/>
        <end position="133"/>
    </location>
</feature>
<name>A0A368X7W9_9BURK</name>
<dbReference type="PANTHER" id="PTHR30213">
    <property type="entry name" value="INNER MEMBRANE PROTEIN YHJD"/>
    <property type="match status" value="1"/>
</dbReference>
<dbReference type="InterPro" id="IPR017039">
    <property type="entry name" value="Virul_fac_BrkB"/>
</dbReference>
<organism evidence="7 8">
    <name type="scientific">Pseudorhodoferax soli</name>
    <dbReference type="NCBI Taxonomy" id="545864"/>
    <lineage>
        <taxon>Bacteria</taxon>
        <taxon>Pseudomonadati</taxon>
        <taxon>Pseudomonadota</taxon>
        <taxon>Betaproteobacteria</taxon>
        <taxon>Burkholderiales</taxon>
        <taxon>Comamonadaceae</taxon>
    </lineage>
</organism>
<keyword evidence="3 6" id="KW-0812">Transmembrane</keyword>
<evidence type="ECO:0000256" key="5">
    <source>
        <dbReference type="ARBA" id="ARBA00023136"/>
    </source>
</evidence>
<keyword evidence="8" id="KW-1185">Reference proteome</keyword>
<feature type="transmembrane region" description="Helical" evidence="6">
    <location>
        <begin position="160"/>
        <end position="187"/>
    </location>
</feature>
<dbReference type="Pfam" id="PF03631">
    <property type="entry name" value="Virul_fac_BrkB"/>
    <property type="match status" value="1"/>
</dbReference>
<evidence type="ECO:0000313" key="8">
    <source>
        <dbReference type="Proteomes" id="UP000252884"/>
    </source>
</evidence>
<feature type="transmembrane region" description="Helical" evidence="6">
    <location>
        <begin position="232"/>
        <end position="256"/>
    </location>
</feature>
<sequence>MSTLPPTSAAAQRHVPDRPVLPTFKQWLALCKQAVQSWSDDYAPSMGAALSYYSVFSMAPLLLIVISVAGLVFGEEAARGELFGQLAGLMGADAAKTLETLLASVNKPAQGIVSTLIGLGVLLIGATTVFGELQNALDRIWRAPARNTGGGLWNLLHTRLLSFGMVLGIAFLLMVSLVLGAVVSALGKWWGDAFVGWEIAAQLINIVLGFALTTGVFAMIYKIMPRVHVRWYDVWIGAAATALLFTLGRFLIGLYIGKSGVASSFGAAGSLIVIFVWVYYSAQVFLMGAEFTWLYAKQYGSMRHLPGSATAPAPTTVNG</sequence>
<reference evidence="7 8" key="1">
    <citation type="submission" date="2018-07" db="EMBL/GenBank/DDBJ databases">
        <title>Genomic Encyclopedia of Type Strains, Phase IV (KMG-IV): sequencing the most valuable type-strain genomes for metagenomic binning, comparative biology and taxonomic classification.</title>
        <authorList>
            <person name="Goeker M."/>
        </authorList>
    </citation>
    <scope>NUCLEOTIDE SEQUENCE [LARGE SCALE GENOMIC DNA]</scope>
    <source>
        <strain evidence="7 8">DSM 21634</strain>
    </source>
</reference>
<comment type="subcellular location">
    <subcellularLocation>
        <location evidence="1">Cell membrane</location>
        <topology evidence="1">Multi-pass membrane protein</topology>
    </subcellularLocation>
</comment>
<gene>
    <name evidence="7" type="ORF">DES41_1177</name>
</gene>
<feature type="transmembrane region" description="Helical" evidence="6">
    <location>
        <begin position="199"/>
        <end position="220"/>
    </location>
</feature>
<evidence type="ECO:0000256" key="3">
    <source>
        <dbReference type="ARBA" id="ARBA00022692"/>
    </source>
</evidence>
<keyword evidence="2" id="KW-1003">Cell membrane</keyword>
<evidence type="ECO:0000256" key="1">
    <source>
        <dbReference type="ARBA" id="ARBA00004651"/>
    </source>
</evidence>
<dbReference type="PIRSF" id="PIRSF035875">
    <property type="entry name" value="RNase_BN"/>
    <property type="match status" value="1"/>
</dbReference>
<keyword evidence="5 6" id="KW-0472">Membrane</keyword>
<evidence type="ECO:0000256" key="2">
    <source>
        <dbReference type="ARBA" id="ARBA00022475"/>
    </source>
</evidence>
<comment type="caution">
    <text evidence="7">The sequence shown here is derived from an EMBL/GenBank/DDBJ whole genome shotgun (WGS) entry which is preliminary data.</text>
</comment>
<dbReference type="PANTHER" id="PTHR30213:SF1">
    <property type="entry name" value="INNER MEMBRANE PROTEIN YHJD"/>
    <property type="match status" value="1"/>
</dbReference>
<dbReference type="Proteomes" id="UP000252884">
    <property type="component" value="Unassembled WGS sequence"/>
</dbReference>
<feature type="transmembrane region" description="Helical" evidence="6">
    <location>
        <begin position="268"/>
        <end position="296"/>
    </location>
</feature>
<dbReference type="OrthoDB" id="9797028at2"/>
<proteinExistence type="predicted"/>
<evidence type="ECO:0000313" key="7">
    <source>
        <dbReference type="EMBL" id="RCW63789.1"/>
    </source>
</evidence>
<keyword evidence="4 6" id="KW-1133">Transmembrane helix</keyword>
<protein>
    <submittedName>
        <fullName evidence="7">Membrane protein</fullName>
    </submittedName>
</protein>
<dbReference type="EMBL" id="QPJK01000017">
    <property type="protein sequence ID" value="RCW63789.1"/>
    <property type="molecule type" value="Genomic_DNA"/>
</dbReference>
<evidence type="ECO:0000256" key="6">
    <source>
        <dbReference type="SAM" id="Phobius"/>
    </source>
</evidence>
<evidence type="ECO:0000256" key="4">
    <source>
        <dbReference type="ARBA" id="ARBA00022989"/>
    </source>
</evidence>
<dbReference type="GO" id="GO:0005886">
    <property type="term" value="C:plasma membrane"/>
    <property type="evidence" value="ECO:0007669"/>
    <property type="project" value="UniProtKB-SubCell"/>
</dbReference>
<dbReference type="RefSeq" id="WP_114472509.1">
    <property type="nucleotide sequence ID" value="NZ_QPJK01000017.1"/>
</dbReference>